<organism evidence="2 3">
    <name type="scientific">Kipferlia bialata</name>
    <dbReference type="NCBI Taxonomy" id="797122"/>
    <lineage>
        <taxon>Eukaryota</taxon>
        <taxon>Metamonada</taxon>
        <taxon>Carpediemonas-like organisms</taxon>
        <taxon>Kipferlia</taxon>
    </lineage>
</organism>
<proteinExistence type="predicted"/>
<dbReference type="OrthoDB" id="639027at2759"/>
<feature type="domain" description="Eukaryotic translation initiation factor 3 subunit G N-terminal" evidence="1">
    <location>
        <begin position="18"/>
        <end position="124"/>
    </location>
</feature>
<dbReference type="EMBL" id="BDIP01000217">
    <property type="protein sequence ID" value="GCA62138.1"/>
    <property type="molecule type" value="Genomic_DNA"/>
</dbReference>
<dbReference type="Proteomes" id="UP000265618">
    <property type="component" value="Unassembled WGS sequence"/>
</dbReference>
<evidence type="ECO:0000313" key="2">
    <source>
        <dbReference type="EMBL" id="GCA62138.1"/>
    </source>
</evidence>
<gene>
    <name evidence="2" type="ORF">KIPB_001504</name>
</gene>
<evidence type="ECO:0000259" key="1">
    <source>
        <dbReference type="Pfam" id="PF12353"/>
    </source>
</evidence>
<dbReference type="InterPro" id="IPR024675">
    <property type="entry name" value="eIF3g_N"/>
</dbReference>
<keyword evidence="3" id="KW-1185">Reference proteome</keyword>
<dbReference type="AlphaFoldDB" id="A0A391NS25"/>
<reference evidence="2 3" key="1">
    <citation type="journal article" date="2018" name="PLoS ONE">
        <title>The draft genome of Kipferlia bialata reveals reductive genome evolution in fornicate parasites.</title>
        <authorList>
            <person name="Tanifuji G."/>
            <person name="Takabayashi S."/>
            <person name="Kume K."/>
            <person name="Takagi M."/>
            <person name="Nakayama T."/>
            <person name="Kamikawa R."/>
            <person name="Inagaki Y."/>
            <person name="Hashimoto T."/>
        </authorList>
    </citation>
    <scope>NUCLEOTIDE SEQUENCE [LARGE SCALE GENOMIC DNA]</scope>
    <source>
        <strain evidence="2">NY0173</strain>
    </source>
</reference>
<keyword evidence="2" id="KW-0648">Protein biosynthesis</keyword>
<dbReference type="GO" id="GO:0003743">
    <property type="term" value="F:translation initiation factor activity"/>
    <property type="evidence" value="ECO:0007669"/>
    <property type="project" value="UniProtKB-KW"/>
</dbReference>
<sequence>MNSRAKVFQLPEPFITKPEDADGIYTIVEFVKLQDGKIAMVTSKKQKRVTMVPVKKTVMARKRIPQYGDMNGVSVREYNPQILNLTNKQQRDEEKKKQVATSADSIIVCKHCGGPHWSRSCPHLGTRGSMGGDDSAPAAPMSTGRYMPPSLARAQASGAMGPGGRPGIFNEPCIRIDGLTDNTTEDLLRDILTVKIGKGKYHITRVKMPRDDVTQSVR</sequence>
<keyword evidence="2" id="KW-0396">Initiation factor</keyword>
<dbReference type="Pfam" id="PF12353">
    <property type="entry name" value="eIF3g"/>
    <property type="match status" value="1"/>
</dbReference>
<accession>A0A391NS25</accession>
<name>A0A391NS25_9EUKA</name>
<comment type="caution">
    <text evidence="2">The sequence shown here is derived from an EMBL/GenBank/DDBJ whole genome shotgun (WGS) entry which is preliminary data.</text>
</comment>
<protein>
    <submittedName>
        <fullName evidence="2">Eukaryotic translation initiation factor 3 subunit G</fullName>
    </submittedName>
</protein>
<evidence type="ECO:0000313" key="3">
    <source>
        <dbReference type="Proteomes" id="UP000265618"/>
    </source>
</evidence>